<evidence type="ECO:0000313" key="3">
    <source>
        <dbReference type="Proteomes" id="UP001472866"/>
    </source>
</evidence>
<keyword evidence="3" id="KW-1185">Reference proteome</keyword>
<feature type="region of interest" description="Disordered" evidence="1">
    <location>
        <begin position="202"/>
        <end position="221"/>
    </location>
</feature>
<proteinExistence type="predicted"/>
<name>A0AAX4P5W5_9CHLO</name>
<evidence type="ECO:0000313" key="2">
    <source>
        <dbReference type="EMBL" id="WZN61722.1"/>
    </source>
</evidence>
<evidence type="ECO:0000256" key="1">
    <source>
        <dbReference type="SAM" id="MobiDB-lite"/>
    </source>
</evidence>
<keyword evidence="2" id="KW-0966">Cell projection</keyword>
<keyword evidence="2" id="KW-0282">Flagellum</keyword>
<feature type="region of interest" description="Disordered" evidence="1">
    <location>
        <begin position="332"/>
        <end position="352"/>
    </location>
</feature>
<keyword evidence="2" id="KW-0969">Cilium</keyword>
<feature type="compositionally biased region" description="Polar residues" evidence="1">
    <location>
        <begin position="1"/>
        <end position="17"/>
    </location>
</feature>
<feature type="compositionally biased region" description="Polar residues" evidence="1">
    <location>
        <begin position="288"/>
        <end position="302"/>
    </location>
</feature>
<dbReference type="AlphaFoldDB" id="A0AAX4P5W5"/>
<dbReference type="Proteomes" id="UP001472866">
    <property type="component" value="Chromosome 04"/>
</dbReference>
<gene>
    <name evidence="2" type="ORF">HKI87_04g32570</name>
</gene>
<accession>A0AAX4P5W5</accession>
<organism evidence="2 3">
    <name type="scientific">Chloropicon roscoffensis</name>
    <dbReference type="NCBI Taxonomy" id="1461544"/>
    <lineage>
        <taxon>Eukaryota</taxon>
        <taxon>Viridiplantae</taxon>
        <taxon>Chlorophyta</taxon>
        <taxon>Chloropicophyceae</taxon>
        <taxon>Chloropicales</taxon>
        <taxon>Chloropicaceae</taxon>
        <taxon>Chloropicon</taxon>
    </lineage>
</organism>
<feature type="region of interest" description="Disordered" evidence="1">
    <location>
        <begin position="281"/>
        <end position="302"/>
    </location>
</feature>
<reference evidence="2 3" key="1">
    <citation type="submission" date="2024-03" db="EMBL/GenBank/DDBJ databases">
        <title>Complete genome sequence of the green alga Chloropicon roscoffensis RCC1871.</title>
        <authorList>
            <person name="Lemieux C."/>
            <person name="Pombert J.-F."/>
            <person name="Otis C."/>
            <person name="Turmel M."/>
        </authorList>
    </citation>
    <scope>NUCLEOTIDE SEQUENCE [LARGE SCALE GENOMIC DNA]</scope>
    <source>
        <strain evidence="2 3">RCC1871</strain>
    </source>
</reference>
<sequence>MVNSSTILSSPDGLNSTLHDHTHKGTGQAGNKSLLSYRHDIGIPGYTGFISNAHSVAVPIKGNTKYIGKRADNETFEKTISGLVNSDTKSIYSKEFAKPPAGDGKKEVAGGYWIANANNRDDRNSKQFIAQSTYKAEIQESAKSAETALSQTIIPGLRFTRKSVTSDKDVFEEADSGYSSQLAYQTEYSSMRLRNPLTGKTRTRVGMSAGEGKASGGDDSAAKESFGITASKFDGKSIYSQGYGKYGSNPLDQVAKSQKDMSKASSFREFQLGTTKGTSKIPGYSGFIPSTDNNTKAMSQAMGSETRPNAKNEMLLFSLDQYSRDSIPHYRGFRPQDGGNIKPHKPPSKETTQGRTNFEAAQAVANGCNFNDGPRDNFRSSDKGIMSFFSQGSTYVSENGTAYAERYYHTLRPKEGLPRVYYPSKTTLSGYKFAQ</sequence>
<feature type="region of interest" description="Disordered" evidence="1">
    <location>
        <begin position="1"/>
        <end position="31"/>
    </location>
</feature>
<dbReference type="EMBL" id="CP151504">
    <property type="protein sequence ID" value="WZN61722.1"/>
    <property type="molecule type" value="Genomic_DNA"/>
</dbReference>
<protein>
    <submittedName>
        <fullName evidence="2">Flagellar associated protein</fullName>
    </submittedName>
</protein>